<dbReference type="Proteomes" id="UP000195772">
    <property type="component" value="Unassembled WGS sequence"/>
</dbReference>
<dbReference type="PANTHER" id="PTHR11106">
    <property type="entry name" value="GANGLIOSIDE INDUCED DIFFERENTIATION ASSOCIATED PROTEIN 2-RELATED"/>
    <property type="match status" value="1"/>
</dbReference>
<dbReference type="Pfam" id="PF01661">
    <property type="entry name" value="Macro"/>
    <property type="match status" value="1"/>
</dbReference>
<comment type="caution">
    <text evidence="10">The sequence shown here is derived from an EMBL/GenBank/DDBJ whole genome shotgun (WGS) entry which is preliminary data.</text>
</comment>
<name>A0A1Y3QX58_9BACT</name>
<evidence type="ECO:0000256" key="2">
    <source>
        <dbReference type="ARBA" id="ARBA00018852"/>
    </source>
</evidence>
<evidence type="ECO:0000256" key="5">
    <source>
        <dbReference type="ARBA" id="ARBA00022833"/>
    </source>
</evidence>
<dbReference type="SMART" id="SM00506">
    <property type="entry name" value="A1pp"/>
    <property type="match status" value="1"/>
</dbReference>
<dbReference type="GO" id="GO:0016798">
    <property type="term" value="F:hydrolase activity, acting on glycosyl bonds"/>
    <property type="evidence" value="ECO:0007669"/>
    <property type="project" value="UniProtKB-KW"/>
</dbReference>
<gene>
    <name evidence="10" type="ORF">B5G41_10085</name>
</gene>
<sequence>MNRSENLRYILRALLDERAEYADWQIPDSLTEQQTMMRTLLNVRPPYPAGEDFLKAQDMELQRQSADKGIAALSDIIPCRKDGRLYLWQGDITRLQVDAVVNAANSALLGCFAPMHRCIDNAIHSAAGVQLRLACDRLMQAQGHPEPTGRAKITDGYNLPARYVLHTVGPIVRNAEPTRRQERELADCYNSCLALADAHCLQSIAFCCISTGEFGFPQRRAAEIAVDTVRGYLNITENTTINTIIFDVFSQEDYSIYREILR</sequence>
<dbReference type="OrthoDB" id="6194521at2"/>
<keyword evidence="4" id="KW-0378">Hydrolase</keyword>
<dbReference type="GO" id="GO:0046872">
    <property type="term" value="F:metal ion binding"/>
    <property type="evidence" value="ECO:0007669"/>
    <property type="project" value="UniProtKB-KW"/>
</dbReference>
<evidence type="ECO:0000256" key="4">
    <source>
        <dbReference type="ARBA" id="ARBA00022801"/>
    </source>
</evidence>
<comment type="cofactor">
    <cofactor evidence="1">
        <name>Zn(2+)</name>
        <dbReference type="ChEBI" id="CHEBI:29105"/>
    </cofactor>
</comment>
<dbReference type="PROSITE" id="PS51154">
    <property type="entry name" value="MACRO"/>
    <property type="match status" value="1"/>
</dbReference>
<dbReference type="InterPro" id="IPR043472">
    <property type="entry name" value="Macro_dom-like"/>
</dbReference>
<protein>
    <recommendedName>
        <fullName evidence="2">Protein-ADP-ribose hydrolase</fullName>
    </recommendedName>
</protein>
<evidence type="ECO:0000256" key="8">
    <source>
        <dbReference type="ARBA" id="ARBA00093459"/>
    </source>
</evidence>
<dbReference type="NCBIfam" id="NF003163">
    <property type="entry name" value="PRK04143.1"/>
    <property type="match status" value="1"/>
</dbReference>
<evidence type="ECO:0000313" key="10">
    <source>
        <dbReference type="EMBL" id="OUN02868.1"/>
    </source>
</evidence>
<keyword evidence="6" id="KW-0326">Glycosidase</keyword>
<comment type="catalytic activity">
    <reaction evidence="7">
        <text>4-O-(ADP-D-ribosyl)-L-aspartyl-[protein] + H2O = L-aspartyl-[protein] + ADP-D-ribose + H(+)</text>
        <dbReference type="Rhea" id="RHEA:54428"/>
        <dbReference type="Rhea" id="RHEA-COMP:9867"/>
        <dbReference type="Rhea" id="RHEA-COMP:13832"/>
        <dbReference type="ChEBI" id="CHEBI:15377"/>
        <dbReference type="ChEBI" id="CHEBI:15378"/>
        <dbReference type="ChEBI" id="CHEBI:29961"/>
        <dbReference type="ChEBI" id="CHEBI:57967"/>
        <dbReference type="ChEBI" id="CHEBI:138102"/>
    </reaction>
    <physiologicalReaction direction="left-to-right" evidence="7">
        <dbReference type="Rhea" id="RHEA:54429"/>
    </physiologicalReaction>
</comment>
<dbReference type="AlphaFoldDB" id="A0A1Y3QX58"/>
<dbReference type="Gene3D" id="3.40.220.10">
    <property type="entry name" value="Leucine Aminopeptidase, subunit E, domain 1"/>
    <property type="match status" value="1"/>
</dbReference>
<organism evidence="10 11">
    <name type="scientific">Alistipes onderdonkii</name>
    <dbReference type="NCBI Taxonomy" id="328813"/>
    <lineage>
        <taxon>Bacteria</taxon>
        <taxon>Pseudomonadati</taxon>
        <taxon>Bacteroidota</taxon>
        <taxon>Bacteroidia</taxon>
        <taxon>Bacteroidales</taxon>
        <taxon>Rikenellaceae</taxon>
        <taxon>Alistipes</taxon>
    </lineage>
</organism>
<keyword evidence="3" id="KW-0479">Metal-binding</keyword>
<dbReference type="CDD" id="cd02908">
    <property type="entry name" value="Macro_OAADPr_deacetylase"/>
    <property type="match status" value="1"/>
</dbReference>
<dbReference type="RefSeq" id="WP_087402727.1">
    <property type="nucleotide sequence ID" value="NZ_NFHB01000006.1"/>
</dbReference>
<proteinExistence type="inferred from homology"/>
<evidence type="ECO:0000259" key="9">
    <source>
        <dbReference type="PROSITE" id="PS51154"/>
    </source>
</evidence>
<evidence type="ECO:0000313" key="11">
    <source>
        <dbReference type="Proteomes" id="UP000195772"/>
    </source>
</evidence>
<accession>A0A1Y3QX58</accession>
<evidence type="ECO:0000256" key="6">
    <source>
        <dbReference type="ARBA" id="ARBA00023295"/>
    </source>
</evidence>
<evidence type="ECO:0000256" key="1">
    <source>
        <dbReference type="ARBA" id="ARBA00001947"/>
    </source>
</evidence>
<reference evidence="11" key="1">
    <citation type="submission" date="2017-04" db="EMBL/GenBank/DDBJ databases">
        <title>Function of individual gut microbiota members based on whole genome sequencing of pure cultures obtained from chicken caecum.</title>
        <authorList>
            <person name="Medvecky M."/>
            <person name="Cejkova D."/>
            <person name="Polansky O."/>
            <person name="Karasova D."/>
            <person name="Kubasova T."/>
            <person name="Cizek A."/>
            <person name="Rychlik I."/>
        </authorList>
    </citation>
    <scope>NUCLEOTIDE SEQUENCE [LARGE SCALE GENOMIC DNA]</scope>
    <source>
        <strain evidence="11">An90</strain>
    </source>
</reference>
<keyword evidence="5" id="KW-0862">Zinc</keyword>
<evidence type="ECO:0000256" key="3">
    <source>
        <dbReference type="ARBA" id="ARBA00022723"/>
    </source>
</evidence>
<dbReference type="InterPro" id="IPR002589">
    <property type="entry name" value="Macro_dom"/>
</dbReference>
<dbReference type="PANTHER" id="PTHR11106:SF121">
    <property type="entry name" value="ADP-RIBOSE 1''-PHOSPHATE PHOSPHATASE"/>
    <property type="match status" value="1"/>
</dbReference>
<evidence type="ECO:0000256" key="7">
    <source>
        <dbReference type="ARBA" id="ARBA00048482"/>
    </source>
</evidence>
<dbReference type="SUPFAM" id="SSF52949">
    <property type="entry name" value="Macro domain-like"/>
    <property type="match status" value="1"/>
</dbReference>
<comment type="similarity">
    <text evidence="8">Belongs to the MacroD-type family. Zn-Macro subfamily.</text>
</comment>
<dbReference type="EMBL" id="NFHB01000006">
    <property type="protein sequence ID" value="OUN02868.1"/>
    <property type="molecule type" value="Genomic_DNA"/>
</dbReference>
<feature type="domain" description="Macro" evidence="9">
    <location>
        <begin position="72"/>
        <end position="262"/>
    </location>
</feature>